<keyword evidence="2" id="KW-1185">Reference proteome</keyword>
<comment type="caution">
    <text evidence="1">The sequence shown here is derived from an EMBL/GenBank/DDBJ whole genome shotgun (WGS) entry which is preliminary data.</text>
</comment>
<dbReference type="Proteomes" id="UP000691718">
    <property type="component" value="Unassembled WGS sequence"/>
</dbReference>
<organism evidence="1 2">
    <name type="scientific">Parnassius apollo</name>
    <name type="common">Apollo butterfly</name>
    <name type="synonym">Papilio apollo</name>
    <dbReference type="NCBI Taxonomy" id="110799"/>
    <lineage>
        <taxon>Eukaryota</taxon>
        <taxon>Metazoa</taxon>
        <taxon>Ecdysozoa</taxon>
        <taxon>Arthropoda</taxon>
        <taxon>Hexapoda</taxon>
        <taxon>Insecta</taxon>
        <taxon>Pterygota</taxon>
        <taxon>Neoptera</taxon>
        <taxon>Endopterygota</taxon>
        <taxon>Lepidoptera</taxon>
        <taxon>Glossata</taxon>
        <taxon>Ditrysia</taxon>
        <taxon>Papilionoidea</taxon>
        <taxon>Papilionidae</taxon>
        <taxon>Parnassiinae</taxon>
        <taxon>Parnassini</taxon>
        <taxon>Parnassius</taxon>
        <taxon>Parnassius</taxon>
    </lineage>
</organism>
<gene>
    <name evidence="1" type="ORF">PAPOLLO_LOCUS9292</name>
</gene>
<name>A0A8S3WR29_PARAO</name>
<sequence>MLAWLNACEIIVLMNPGIWYIVTVLPGFESIQLLNAVLYLDLNEEYTAISKGCNLLLQWGDVMPLDFA</sequence>
<accession>A0A8S3WR29</accession>
<proteinExistence type="predicted"/>
<dbReference type="EMBL" id="CAJQZP010000692">
    <property type="protein sequence ID" value="CAG4976732.1"/>
    <property type="molecule type" value="Genomic_DNA"/>
</dbReference>
<evidence type="ECO:0000313" key="1">
    <source>
        <dbReference type="EMBL" id="CAG4976732.1"/>
    </source>
</evidence>
<reference evidence="1" key="1">
    <citation type="submission" date="2021-04" db="EMBL/GenBank/DDBJ databases">
        <authorList>
            <person name="Tunstrom K."/>
        </authorList>
    </citation>
    <scope>NUCLEOTIDE SEQUENCE</scope>
</reference>
<dbReference type="AlphaFoldDB" id="A0A8S3WR29"/>
<evidence type="ECO:0000313" key="2">
    <source>
        <dbReference type="Proteomes" id="UP000691718"/>
    </source>
</evidence>
<protein>
    <submittedName>
        <fullName evidence="1">(apollo) hypothetical protein</fullName>
    </submittedName>
</protein>